<dbReference type="KEGG" id="upv:EJN92_09540"/>
<name>A0A3Q9BQI5_9BURK</name>
<evidence type="ECO:0000256" key="1">
    <source>
        <dbReference type="ARBA" id="ARBA00004141"/>
    </source>
</evidence>
<feature type="domain" description="O-antigen ligase-related" evidence="6">
    <location>
        <begin position="205"/>
        <end position="356"/>
    </location>
</feature>
<keyword evidence="3 5" id="KW-1133">Transmembrane helix</keyword>
<evidence type="ECO:0000313" key="8">
    <source>
        <dbReference type="EMBL" id="AZP12222.1"/>
    </source>
</evidence>
<keyword evidence="9" id="KW-1185">Reference proteome</keyword>
<gene>
    <name evidence="8" type="ORF">EJN92_09540</name>
</gene>
<dbReference type="OrthoDB" id="9772644at2"/>
<comment type="subcellular location">
    <subcellularLocation>
        <location evidence="1">Membrane</location>
        <topology evidence="1">Multi-pass membrane protein</topology>
    </subcellularLocation>
</comment>
<feature type="domain" description="DUF5935" evidence="7">
    <location>
        <begin position="1"/>
        <end position="183"/>
    </location>
</feature>
<reference evidence="8 9" key="1">
    <citation type="journal article" date="2011" name="Int. J. Syst. Evol. Microbiol.">
        <title>Description of Undibacterium oligocarboniphilum sp. nov., isolated from purified water, and Undibacterium pigrum strain CCUG 49012 as the type strain of Undibacterium parvum sp. nov., and emended descriptions of the genus Undibacterium and the species Undibacterium pigrum.</title>
        <authorList>
            <person name="Eder W."/>
            <person name="Wanner G."/>
            <person name="Ludwig W."/>
            <person name="Busse H.J."/>
            <person name="Ziemke-Kageler F."/>
            <person name="Lang E."/>
        </authorList>
    </citation>
    <scope>NUCLEOTIDE SEQUENCE [LARGE SCALE GENOMIC DNA]</scope>
    <source>
        <strain evidence="8 9">DSM 23061</strain>
    </source>
</reference>
<keyword evidence="8" id="KW-0436">Ligase</keyword>
<sequence length="443" mass="49159">MRDIFLLSILPILIFAMFQRAFIGLGLWIWTAMFFPNGWVYGIAGDVRYNLLFAGLTIVVYLMSKKKSQLQLGNIGGLVLLFLGWTLITTIFAIGIPELAWDIWSRLAKVIALFICILLIIDKKLHIDFFLWCLIFSVGFYASVEGLKYVNSGGVHNIRGMYGHILADRNELAVAFAMLLPICFYLLGEFGKKSWILKFGLIALITLVITSIIGTNSRGGLLALVAVGGYLFIKSKRKIWFAILVLCIGGAMVGLIPDQWFNRMDTISTADQDNSFLGRMVAWKLSFILASQNVFGGGFKALEYFPVWSSLSQDFYKFPFFYTGTAVPDTFGAHAAHSSYFQVLGDHGFIGLFIFISFIGLSFFKAGSIAKRARALNGPDWLISLATMLRLSLFAYAVGGAALSFAYFDMTYAIMALVLVLEQKFLVPLAASRELEARVASSA</sequence>
<dbReference type="PANTHER" id="PTHR37422:SF13">
    <property type="entry name" value="LIPOPOLYSACCHARIDE BIOSYNTHESIS PROTEIN PA4999-RELATED"/>
    <property type="match status" value="1"/>
</dbReference>
<feature type="transmembrane region" description="Helical" evidence="5">
    <location>
        <begin position="382"/>
        <end position="406"/>
    </location>
</feature>
<feature type="transmembrane region" description="Helical" evidence="5">
    <location>
        <begin position="12"/>
        <end position="35"/>
    </location>
</feature>
<protein>
    <submittedName>
        <fullName evidence="8">Putative O-glycosylation ligase, exosortase A system-associated</fullName>
    </submittedName>
</protein>
<feature type="transmembrane region" description="Helical" evidence="5">
    <location>
        <begin position="75"/>
        <end position="97"/>
    </location>
</feature>
<evidence type="ECO:0000256" key="4">
    <source>
        <dbReference type="ARBA" id="ARBA00023136"/>
    </source>
</evidence>
<feature type="transmembrane region" description="Helical" evidence="5">
    <location>
        <begin position="47"/>
        <end position="63"/>
    </location>
</feature>
<feature type="transmembrane region" description="Helical" evidence="5">
    <location>
        <begin position="103"/>
        <end position="122"/>
    </location>
</feature>
<evidence type="ECO:0000256" key="3">
    <source>
        <dbReference type="ARBA" id="ARBA00022989"/>
    </source>
</evidence>
<dbReference type="GO" id="GO:0016020">
    <property type="term" value="C:membrane"/>
    <property type="evidence" value="ECO:0007669"/>
    <property type="project" value="UniProtKB-SubCell"/>
</dbReference>
<feature type="transmembrane region" description="Helical" evidence="5">
    <location>
        <begin position="239"/>
        <end position="256"/>
    </location>
</feature>
<dbReference type="GO" id="GO:0016874">
    <property type="term" value="F:ligase activity"/>
    <property type="evidence" value="ECO:0007669"/>
    <property type="project" value="UniProtKB-KW"/>
</dbReference>
<feature type="transmembrane region" description="Helical" evidence="5">
    <location>
        <begin position="200"/>
        <end position="233"/>
    </location>
</feature>
<dbReference type="RefSeq" id="WP_126127604.1">
    <property type="nucleotide sequence ID" value="NZ_CP034464.1"/>
</dbReference>
<dbReference type="Pfam" id="PF19358">
    <property type="entry name" value="DUF5935"/>
    <property type="match status" value="1"/>
</dbReference>
<dbReference type="EMBL" id="CP034464">
    <property type="protein sequence ID" value="AZP12222.1"/>
    <property type="molecule type" value="Genomic_DNA"/>
</dbReference>
<dbReference type="InterPro" id="IPR007016">
    <property type="entry name" value="O-antigen_ligase-rel_domated"/>
</dbReference>
<dbReference type="AlphaFoldDB" id="A0A3Q9BQI5"/>
<evidence type="ECO:0000313" key="9">
    <source>
        <dbReference type="Proteomes" id="UP000275663"/>
    </source>
</evidence>
<organism evidence="8 9">
    <name type="scientific">Undibacterium parvum</name>
    <dbReference type="NCBI Taxonomy" id="401471"/>
    <lineage>
        <taxon>Bacteria</taxon>
        <taxon>Pseudomonadati</taxon>
        <taxon>Pseudomonadota</taxon>
        <taxon>Betaproteobacteria</taxon>
        <taxon>Burkholderiales</taxon>
        <taxon>Oxalobacteraceae</taxon>
        <taxon>Undibacterium</taxon>
    </lineage>
</organism>
<proteinExistence type="predicted"/>
<evidence type="ECO:0000256" key="2">
    <source>
        <dbReference type="ARBA" id="ARBA00022692"/>
    </source>
</evidence>
<evidence type="ECO:0000256" key="5">
    <source>
        <dbReference type="SAM" id="Phobius"/>
    </source>
</evidence>
<dbReference type="InterPro" id="IPR051533">
    <property type="entry name" value="WaaL-like"/>
</dbReference>
<evidence type="ECO:0000259" key="7">
    <source>
        <dbReference type="Pfam" id="PF19358"/>
    </source>
</evidence>
<dbReference type="InterPro" id="IPR045979">
    <property type="entry name" value="DUF5935"/>
</dbReference>
<dbReference type="NCBIfam" id="TIGR03097">
    <property type="entry name" value="PEP_O_lig_1"/>
    <property type="match status" value="1"/>
</dbReference>
<keyword evidence="2 5" id="KW-0812">Transmembrane</keyword>
<evidence type="ECO:0000259" key="6">
    <source>
        <dbReference type="Pfam" id="PF04932"/>
    </source>
</evidence>
<accession>A0A3Q9BQI5</accession>
<feature type="transmembrane region" description="Helical" evidence="5">
    <location>
        <begin position="349"/>
        <end position="370"/>
    </location>
</feature>
<dbReference type="InterPro" id="IPR017528">
    <property type="entry name" value="CHP03097O-antigen_lig-rel"/>
</dbReference>
<keyword evidence="4 5" id="KW-0472">Membrane</keyword>
<dbReference type="Proteomes" id="UP000275663">
    <property type="component" value="Chromosome"/>
</dbReference>
<dbReference type="PANTHER" id="PTHR37422">
    <property type="entry name" value="TEICHURONIC ACID BIOSYNTHESIS PROTEIN TUAE"/>
    <property type="match status" value="1"/>
</dbReference>
<feature type="transmembrane region" description="Helical" evidence="5">
    <location>
        <begin position="170"/>
        <end position="188"/>
    </location>
</feature>
<dbReference type="Pfam" id="PF04932">
    <property type="entry name" value="Wzy_C"/>
    <property type="match status" value="1"/>
</dbReference>
<feature type="transmembrane region" description="Helical" evidence="5">
    <location>
        <begin position="129"/>
        <end position="150"/>
    </location>
</feature>